<evidence type="ECO:0000256" key="5">
    <source>
        <dbReference type="ARBA" id="ARBA00023242"/>
    </source>
</evidence>
<keyword evidence="5" id="KW-0539">Nucleus</keyword>
<dbReference type="HAMAP" id="MF_03056">
    <property type="entry name" value="TRM82"/>
    <property type="match status" value="1"/>
</dbReference>
<dbReference type="InterPro" id="IPR015943">
    <property type="entry name" value="WD40/YVTN_repeat-like_dom_sf"/>
</dbReference>
<dbReference type="STRING" id="407821.A0A087TLJ2"/>
<dbReference type="PANTHER" id="PTHR16288">
    <property type="entry name" value="WD40 REPEAT PROTEIN 4"/>
    <property type="match status" value="1"/>
</dbReference>
<dbReference type="GO" id="GO:0006400">
    <property type="term" value="P:tRNA modification"/>
    <property type="evidence" value="ECO:0007669"/>
    <property type="project" value="TreeGrafter"/>
</dbReference>
<dbReference type="GO" id="GO:0043527">
    <property type="term" value="C:tRNA methyltransferase complex"/>
    <property type="evidence" value="ECO:0007669"/>
    <property type="project" value="TreeGrafter"/>
</dbReference>
<dbReference type="OrthoDB" id="371245at2759"/>
<keyword evidence="3" id="KW-0819">tRNA processing</keyword>
<keyword evidence="8" id="KW-0489">Methyltransferase</keyword>
<comment type="subcellular location">
    <subcellularLocation>
        <location evidence="1">Nucleus</location>
    </subcellularLocation>
</comment>
<evidence type="ECO:0000256" key="1">
    <source>
        <dbReference type="ARBA" id="ARBA00004123"/>
    </source>
</evidence>
<keyword evidence="9" id="KW-1185">Reference proteome</keyword>
<dbReference type="GO" id="GO:0005634">
    <property type="term" value="C:nucleus"/>
    <property type="evidence" value="ECO:0007669"/>
    <property type="project" value="UniProtKB-SubCell"/>
</dbReference>
<dbReference type="Pfam" id="PF00400">
    <property type="entry name" value="WD40"/>
    <property type="match status" value="2"/>
</dbReference>
<reference evidence="8 9" key="1">
    <citation type="submission" date="2013-11" db="EMBL/GenBank/DDBJ databases">
        <title>Genome sequencing of Stegodyphus mimosarum.</title>
        <authorList>
            <person name="Bechsgaard J."/>
        </authorList>
    </citation>
    <scope>NUCLEOTIDE SEQUENCE [LARGE SCALE GENOMIC DNA]</scope>
</reference>
<dbReference type="Gene3D" id="2.130.10.10">
    <property type="entry name" value="YVTN repeat-like/Quinoprotein amine dehydrogenase"/>
    <property type="match status" value="1"/>
</dbReference>
<sequence length="400" mass="45722">MEVIVHSGVLNSANNFTYAFLNEDNILIFDSLVDPDVLAAGWYLSFPTKEQSNNAVKTNKSTQKQYAVAACMSNCNNFFAACDSFSLLHLWKKSEETGHWNELSSRELPRKGQKAIFSNSGSEIIIADRGGNVTSFSATSHDSPGKFLLGHISLIIDLSISHDDKYLVTCDRDGKIRVSCYPNCYNIQSYCLGHQEFVSFVKCISLYDEFVLSSSGDGTIRLWNYFDGTQAKCVKIFEDAELIKECISCDNANLEFFENSGNIAITVEQFRFSIRCLKFCFRYKLFAILFYMQNGIAIYQLPNAAEENFRFIQFISLKSEAADVVFDALGNLLILQQCKDEVTLFFEYKENEKKYLFNNDYNKDLVFNMKAFYGDGEYFMDAKKDFEHLFKSSYEFSDDT</sequence>
<evidence type="ECO:0000313" key="8">
    <source>
        <dbReference type="EMBL" id="KFM65981.1"/>
    </source>
</evidence>
<organism evidence="8 9">
    <name type="scientific">Stegodyphus mimosarum</name>
    <name type="common">African social velvet spider</name>
    <dbReference type="NCBI Taxonomy" id="407821"/>
    <lineage>
        <taxon>Eukaryota</taxon>
        <taxon>Metazoa</taxon>
        <taxon>Ecdysozoa</taxon>
        <taxon>Arthropoda</taxon>
        <taxon>Chelicerata</taxon>
        <taxon>Arachnida</taxon>
        <taxon>Araneae</taxon>
        <taxon>Araneomorphae</taxon>
        <taxon>Entelegynae</taxon>
        <taxon>Eresoidea</taxon>
        <taxon>Eresidae</taxon>
        <taxon>Stegodyphus</taxon>
    </lineage>
</organism>
<accession>A0A087TLJ2</accession>
<evidence type="ECO:0000256" key="6">
    <source>
        <dbReference type="ARBA" id="ARBA00093337"/>
    </source>
</evidence>
<dbReference type="GO" id="GO:0008168">
    <property type="term" value="F:methyltransferase activity"/>
    <property type="evidence" value="ECO:0007669"/>
    <property type="project" value="UniProtKB-KW"/>
</dbReference>
<keyword evidence="8" id="KW-0808">Transferase</keyword>
<feature type="non-terminal residue" evidence="8">
    <location>
        <position position="400"/>
    </location>
</feature>
<dbReference type="GO" id="GO:0036265">
    <property type="term" value="P:RNA (guanine-N7)-methylation"/>
    <property type="evidence" value="ECO:0007669"/>
    <property type="project" value="InterPro"/>
</dbReference>
<dbReference type="SMART" id="SM00320">
    <property type="entry name" value="WD40"/>
    <property type="match status" value="2"/>
</dbReference>
<evidence type="ECO:0000313" key="9">
    <source>
        <dbReference type="Proteomes" id="UP000054359"/>
    </source>
</evidence>
<dbReference type="InterPro" id="IPR036322">
    <property type="entry name" value="WD40_repeat_dom_sf"/>
</dbReference>
<comment type="subunit">
    <text evidence="7">Forms a heterodimer with the catalytic subunit Mettl1. Interacts with mei-P26 and weakly interacts with bgcn; required for the function or formation of the mei-P26-bgcn-bam-sxl complex. Interacts with nanos; may be involved in mei-P26-dependent derepression of the BMP signaling pathway. Interacts with Myc; the interaction may be mediated by mei-P26 and may be involved in the regulation of ribosome biogenesis.</text>
</comment>
<evidence type="ECO:0000256" key="4">
    <source>
        <dbReference type="ARBA" id="ARBA00022737"/>
    </source>
</evidence>
<comment type="function">
    <text evidence="6">Required for the Mettl1-dependent formation of N(7)-methylguanine at position 46 (m7G46) in tRNA. In the Mettl1-wuho methyltransferase complex, it is required to stabilize and induce conformational changes of the catalytic subunit. Required for binding of nanos mRNA and repression of translation by the mei-P26-bgcn-bam-sxl complex. May cooperate with mei-P26 and nanos to derepress the BMP signaling pathway. May cooperate with mei-P26 to suppress expression of a subset of microRNAs. May cooperate with mei-P26 to regulate bam expression levels in germline cells during gametogenesis. Required to promote mitosis to meiosis transition during gametogenesis. May regulate germline cell division in part by regulating ribosome biogenesis.</text>
</comment>
<dbReference type="AlphaFoldDB" id="A0A087TLJ2"/>
<keyword evidence="4" id="KW-0677">Repeat</keyword>
<evidence type="ECO:0000256" key="3">
    <source>
        <dbReference type="ARBA" id="ARBA00022694"/>
    </source>
</evidence>
<name>A0A087TLJ2_STEMI</name>
<dbReference type="PANTHER" id="PTHR16288:SF0">
    <property type="entry name" value="TRNA (GUANINE-N(7)-)-METHYLTRANSFERASE NON-CATALYTIC SUBUNIT WDR4"/>
    <property type="match status" value="1"/>
</dbReference>
<proteinExistence type="inferred from homology"/>
<dbReference type="InterPro" id="IPR028884">
    <property type="entry name" value="Trm82"/>
</dbReference>
<dbReference type="EMBL" id="KK115772">
    <property type="protein sequence ID" value="KFM65981.1"/>
    <property type="molecule type" value="Genomic_DNA"/>
</dbReference>
<dbReference type="GO" id="GO:0005829">
    <property type="term" value="C:cytosol"/>
    <property type="evidence" value="ECO:0007669"/>
    <property type="project" value="TreeGrafter"/>
</dbReference>
<evidence type="ECO:0000256" key="7">
    <source>
        <dbReference type="ARBA" id="ARBA00093542"/>
    </source>
</evidence>
<dbReference type="Proteomes" id="UP000054359">
    <property type="component" value="Unassembled WGS sequence"/>
</dbReference>
<gene>
    <name evidence="8" type="ORF">X975_03284</name>
</gene>
<dbReference type="OMA" id="NENITWD"/>
<dbReference type="SUPFAM" id="SSF50978">
    <property type="entry name" value="WD40 repeat-like"/>
    <property type="match status" value="1"/>
</dbReference>
<keyword evidence="2" id="KW-0853">WD repeat</keyword>
<protein>
    <submittedName>
        <fullName evidence="8">tRNA (Guanine-N(7)-)-methyltransferase subunit WDR4</fullName>
    </submittedName>
</protein>
<evidence type="ECO:0000256" key="2">
    <source>
        <dbReference type="ARBA" id="ARBA00022574"/>
    </source>
</evidence>
<dbReference type="InterPro" id="IPR001680">
    <property type="entry name" value="WD40_rpt"/>
</dbReference>